<protein>
    <recommendedName>
        <fullName evidence="1">DUF2357 domain-containing protein</fullName>
    </recommendedName>
</protein>
<dbReference type="AlphaFoldDB" id="A0A5C6M1J4"/>
<keyword evidence="3" id="KW-1185">Reference proteome</keyword>
<reference evidence="2 3" key="1">
    <citation type="submission" date="2019-08" db="EMBL/GenBank/DDBJ databases">
        <title>100 year-old enigma solved: identification of Planctomyces bekefii, the type genus and species of the phylum Planctomycetes.</title>
        <authorList>
            <person name="Svetlana D.N."/>
            <person name="Overmann J."/>
        </authorList>
    </citation>
    <scope>NUCLEOTIDE SEQUENCE [LARGE SCALE GENOMIC DNA]</scope>
    <source>
        <strain evidence="2">Phe10_nw2017</strain>
    </source>
</reference>
<dbReference type="InterPro" id="IPR018633">
    <property type="entry name" value="DUF2357"/>
</dbReference>
<dbReference type="InterPro" id="IPR007505">
    <property type="entry name" value="PDDEXK_7"/>
</dbReference>
<gene>
    <name evidence="2" type="ORF">E3A20_23930</name>
</gene>
<dbReference type="Pfam" id="PF04411">
    <property type="entry name" value="PDDEXK_7"/>
    <property type="match status" value="1"/>
</dbReference>
<dbReference type="EMBL" id="SRHE01000649">
    <property type="protein sequence ID" value="TWW08478.1"/>
    <property type="molecule type" value="Genomic_DNA"/>
</dbReference>
<feature type="non-terminal residue" evidence="2">
    <location>
        <position position="506"/>
    </location>
</feature>
<dbReference type="Pfam" id="PF09823">
    <property type="entry name" value="DUF2357"/>
    <property type="match status" value="1"/>
</dbReference>
<evidence type="ECO:0000313" key="3">
    <source>
        <dbReference type="Proteomes" id="UP000321083"/>
    </source>
</evidence>
<accession>A0A5C6M1J4</accession>
<proteinExistence type="predicted"/>
<feature type="non-terminal residue" evidence="2">
    <location>
        <position position="1"/>
    </location>
</feature>
<comment type="caution">
    <text evidence="2">The sequence shown here is derived from an EMBL/GenBank/DDBJ whole genome shotgun (WGS) entry which is preliminary data.</text>
</comment>
<dbReference type="Proteomes" id="UP000321083">
    <property type="component" value="Unassembled WGS sequence"/>
</dbReference>
<sequence>VRRVDSGLRRQIERASLGETDLSWLGHPIPERLRAASQTATLNTSEHRWLRWQLTGIQRKLAELSTIAVAAGESERGKTIVRELLEFRQQIGMMLKCVPLQCANARAGIAAVSMQLLQAPGYREAFQCCEALRLGLSLEGDTFRLSVKDLNALYENWVLIAVLQIIRELTGHRSQSPQRLVVQATGLSPTLARGREQTFRFQWDAGRRVEVVYNPQFQNPAAMLIPQRPDVLIRLIHDDWPPVQIILDAKYRIETSPEYQRQFGCAGPPVDAINVLHRYRDAILECGGLSASPRGIRRAVVHAAAIFPGNAGVCRSFRDSRLWESLDRFGIGAIPALPHDLSLLREWLHKILRESGWEIAERVIPHSAITHHTQLKQSARNSALVQVLDSADCQRRFDWIRRNQKCYVRMPQRPHRHFQIGTVAFYCSPPLEQQPAIAWKAQVLQAEVVERSAIATPWTSRHAKHSSMILYHLGPVVRLDRPIANVDPSQTSFRSDRWTTQLALDR</sequence>
<reference evidence="2 3" key="2">
    <citation type="submission" date="2019-08" db="EMBL/GenBank/DDBJ databases">
        <authorList>
            <person name="Henke P."/>
        </authorList>
    </citation>
    <scope>NUCLEOTIDE SEQUENCE [LARGE SCALE GENOMIC DNA]</scope>
    <source>
        <strain evidence="2">Phe10_nw2017</strain>
    </source>
</reference>
<organism evidence="2 3">
    <name type="scientific">Planctomyces bekefii</name>
    <dbReference type="NCBI Taxonomy" id="1653850"/>
    <lineage>
        <taxon>Bacteria</taxon>
        <taxon>Pseudomonadati</taxon>
        <taxon>Planctomycetota</taxon>
        <taxon>Planctomycetia</taxon>
        <taxon>Planctomycetales</taxon>
        <taxon>Planctomycetaceae</taxon>
        <taxon>Planctomyces</taxon>
    </lineage>
</organism>
<evidence type="ECO:0000313" key="2">
    <source>
        <dbReference type="EMBL" id="TWW08478.1"/>
    </source>
</evidence>
<evidence type="ECO:0000259" key="1">
    <source>
        <dbReference type="Pfam" id="PF09823"/>
    </source>
</evidence>
<feature type="domain" description="DUF2357" evidence="1">
    <location>
        <begin position="2"/>
        <end position="129"/>
    </location>
</feature>
<name>A0A5C6M1J4_9PLAN</name>